<proteinExistence type="inferred from homology"/>
<dbReference type="GO" id="GO:0004190">
    <property type="term" value="F:aspartic-type endopeptidase activity"/>
    <property type="evidence" value="ECO:0007669"/>
    <property type="project" value="UniProtKB-KW"/>
</dbReference>
<dbReference type="PANTHER" id="PTHR47966">
    <property type="entry name" value="BETA-SITE APP-CLEAVING ENZYME, ISOFORM A-RELATED"/>
    <property type="match status" value="1"/>
</dbReference>
<keyword evidence="7" id="KW-1185">Reference proteome</keyword>
<organism evidence="6 7">
    <name type="scientific">Linnemannia hyalina</name>
    <dbReference type="NCBI Taxonomy" id="64524"/>
    <lineage>
        <taxon>Eukaryota</taxon>
        <taxon>Fungi</taxon>
        <taxon>Fungi incertae sedis</taxon>
        <taxon>Mucoromycota</taxon>
        <taxon>Mortierellomycotina</taxon>
        <taxon>Mortierellomycetes</taxon>
        <taxon>Mortierellales</taxon>
        <taxon>Mortierellaceae</taxon>
        <taxon>Linnemannia</taxon>
    </lineage>
</organism>
<feature type="region of interest" description="Disordered" evidence="4">
    <location>
        <begin position="1"/>
        <end position="50"/>
    </location>
</feature>
<dbReference type="EMBL" id="JAHRHY010000008">
    <property type="protein sequence ID" value="KAG9067344.1"/>
    <property type="molecule type" value="Genomic_DNA"/>
</dbReference>
<reference evidence="6" key="1">
    <citation type="submission" date="2021-06" db="EMBL/GenBank/DDBJ databases">
        <title>Genome Sequence of Mortierella hyaline Strain SCG-10, a Cold-Adapted, Nitrate-Reducing Fungus Isolated from Soil in Minnesota, USA.</title>
        <authorList>
            <person name="Aldossari N."/>
        </authorList>
    </citation>
    <scope>NUCLEOTIDE SEQUENCE</scope>
    <source>
        <strain evidence="6">SCG-10</strain>
    </source>
</reference>
<dbReference type="PANTHER" id="PTHR47966:SF51">
    <property type="entry name" value="BETA-SITE APP-CLEAVING ENZYME, ISOFORM A-RELATED"/>
    <property type="match status" value="1"/>
</dbReference>
<dbReference type="InterPro" id="IPR021109">
    <property type="entry name" value="Peptidase_aspartic_dom_sf"/>
</dbReference>
<comment type="similarity">
    <text evidence="1 3">Belongs to the peptidase A1 family.</text>
</comment>
<dbReference type="PRINTS" id="PR00792">
    <property type="entry name" value="PEPSIN"/>
</dbReference>
<sequence length="440" mass="46774">MGHDNGDSSTLLERLRSSKTLPPSQPQPPAADVNDEPMATSDGNPPMVAARLIGPGAFKIEDSLQPLHHDTPNPAFSIEKVHSAAASVVDPVPPPPSPPLSNFYNQTYVDGSWGAGAFVRDRIQVDTTPPGVVFNPYHHMNDDGSFESSSTGDVATVTFLNVVQDNLGLVKGYDGQISGLLGLTRASPTGRKTFLQELVDQGSLAQPVVSMHLDAEGGSFLLGGIDSSQYSGQLVYSPVTDPVTWQMSLQGLGVRYRDGHYSAISQPSVPIINSAGTNNPSGPSITPLPPSDTNPTSTAGIYKVLPQLNIFQDAPLILDSGTSSILIPSDASQAIHSELSGTWDPTHRAWFLPCQGPDLIWWVSSGQHGIIQPYESLIYPLEDGRCQSLIFENPDANYWILGDTWLRGLYVVYDMEGAGQIGIATAKSANATGSVGDSAS</sequence>
<dbReference type="OrthoDB" id="15189at2759"/>
<feature type="domain" description="Peptidase A1" evidence="5">
    <location>
        <begin position="1"/>
        <end position="424"/>
    </location>
</feature>
<keyword evidence="3" id="KW-0645">Protease</keyword>
<dbReference type="PROSITE" id="PS51767">
    <property type="entry name" value="PEPTIDASE_A1"/>
    <property type="match status" value="1"/>
</dbReference>
<evidence type="ECO:0000256" key="3">
    <source>
        <dbReference type="RuleBase" id="RU000454"/>
    </source>
</evidence>
<dbReference type="Gene3D" id="2.40.70.10">
    <property type="entry name" value="Acid Proteases"/>
    <property type="match status" value="2"/>
</dbReference>
<dbReference type="AlphaFoldDB" id="A0A9P8BSP0"/>
<dbReference type="Proteomes" id="UP000707451">
    <property type="component" value="Unassembled WGS sequence"/>
</dbReference>
<dbReference type="InterPro" id="IPR033121">
    <property type="entry name" value="PEPTIDASE_A1"/>
</dbReference>
<evidence type="ECO:0000256" key="4">
    <source>
        <dbReference type="SAM" id="MobiDB-lite"/>
    </source>
</evidence>
<comment type="caution">
    <text evidence="6">The sequence shown here is derived from an EMBL/GenBank/DDBJ whole genome shotgun (WGS) entry which is preliminary data.</text>
</comment>
<dbReference type="InterPro" id="IPR001969">
    <property type="entry name" value="Aspartic_peptidase_AS"/>
</dbReference>
<dbReference type="SUPFAM" id="SSF50630">
    <property type="entry name" value="Acid proteases"/>
    <property type="match status" value="1"/>
</dbReference>
<gene>
    <name evidence="6" type="ORF">KI688_012127</name>
</gene>
<keyword evidence="3" id="KW-0378">Hydrolase</keyword>
<protein>
    <recommendedName>
        <fullName evidence="5">Peptidase A1 domain-containing protein</fullName>
    </recommendedName>
</protein>
<evidence type="ECO:0000313" key="7">
    <source>
        <dbReference type="Proteomes" id="UP000707451"/>
    </source>
</evidence>
<dbReference type="Pfam" id="PF00026">
    <property type="entry name" value="Asp"/>
    <property type="match status" value="2"/>
</dbReference>
<evidence type="ECO:0000313" key="6">
    <source>
        <dbReference type="EMBL" id="KAG9067344.1"/>
    </source>
</evidence>
<accession>A0A9P8BSP0</accession>
<dbReference type="InterPro" id="IPR001461">
    <property type="entry name" value="Aspartic_peptidase_A1"/>
</dbReference>
<keyword evidence="2 3" id="KW-0064">Aspartyl protease</keyword>
<evidence type="ECO:0000256" key="1">
    <source>
        <dbReference type="ARBA" id="ARBA00007447"/>
    </source>
</evidence>
<dbReference type="GO" id="GO:0006508">
    <property type="term" value="P:proteolysis"/>
    <property type="evidence" value="ECO:0007669"/>
    <property type="project" value="UniProtKB-KW"/>
</dbReference>
<dbReference type="PROSITE" id="PS00141">
    <property type="entry name" value="ASP_PROTEASE"/>
    <property type="match status" value="1"/>
</dbReference>
<evidence type="ECO:0000259" key="5">
    <source>
        <dbReference type="PROSITE" id="PS51767"/>
    </source>
</evidence>
<evidence type="ECO:0000256" key="2">
    <source>
        <dbReference type="ARBA" id="ARBA00022750"/>
    </source>
</evidence>
<name>A0A9P8BSP0_9FUNG</name>